<accession>A0A5C5TWH2</accession>
<dbReference type="SUPFAM" id="SSF74653">
    <property type="entry name" value="TolA/TonB C-terminal domain"/>
    <property type="match status" value="1"/>
</dbReference>
<dbReference type="PROSITE" id="PS52015">
    <property type="entry name" value="TONB_CTD"/>
    <property type="match status" value="1"/>
</dbReference>
<dbReference type="Pfam" id="PF03544">
    <property type="entry name" value="TonB_C"/>
    <property type="match status" value="1"/>
</dbReference>
<comment type="caution">
    <text evidence="12">The sequence shown here is derived from an EMBL/GenBank/DDBJ whole genome shotgun (WGS) entry which is preliminary data.</text>
</comment>
<protein>
    <recommendedName>
        <fullName evidence="10">Protein TonB</fullName>
    </recommendedName>
</protein>
<keyword evidence="8" id="KW-1133">Transmembrane helix</keyword>
<comment type="function">
    <text evidence="10">Interacts with outer membrane receptor proteins that carry out high-affinity binding and energy dependent uptake into the periplasmic space of specific substrates. It could act to transduce energy from the cytoplasmic membrane to specific energy-requiring processes in the outer membrane, resulting in the release into the periplasm of ligands bound by these outer membrane proteins.</text>
</comment>
<proteinExistence type="inferred from homology"/>
<keyword evidence="5 10" id="KW-0997">Cell inner membrane</keyword>
<sequence length="232" mass="24701">MVLQQTRSVPRITPRKAQSSRLDFNRILGISSTLALNVLALSMLLAPMTLPAPPVVAEPKSSITVVDIVPIQPVTLPPPIVDIVKPPPRPQPTTRETVAPEPVADVPVLAEQGIPYVEPVADAAVAADAAPSLEPTGPVIGMQLQYANAPAPAYPRAAIQRGLEGTVMLRILVGADGRPLEVGIERSSGHAILDREAVRHVQRSWTFRPALRDGQPVQAIGIVPIDFRLGRG</sequence>
<evidence type="ECO:0000256" key="7">
    <source>
        <dbReference type="ARBA" id="ARBA00022927"/>
    </source>
</evidence>
<dbReference type="PANTHER" id="PTHR33446">
    <property type="entry name" value="PROTEIN TONB-RELATED"/>
    <property type="match status" value="1"/>
</dbReference>
<evidence type="ECO:0000256" key="4">
    <source>
        <dbReference type="ARBA" id="ARBA00022475"/>
    </source>
</evidence>
<keyword evidence="7 10" id="KW-0653">Protein transport</keyword>
<dbReference type="OrthoDB" id="9792439at2"/>
<keyword evidence="13" id="KW-1185">Reference proteome</keyword>
<keyword evidence="3 10" id="KW-0813">Transport</keyword>
<keyword evidence="10" id="KW-0735">Signal-anchor</keyword>
<dbReference type="GO" id="GO:0098797">
    <property type="term" value="C:plasma membrane protein complex"/>
    <property type="evidence" value="ECO:0007669"/>
    <property type="project" value="TreeGrafter"/>
</dbReference>
<dbReference type="EMBL" id="VOHK01000009">
    <property type="protein sequence ID" value="TWT17575.1"/>
    <property type="molecule type" value="Genomic_DNA"/>
</dbReference>
<dbReference type="GO" id="GO:0031992">
    <property type="term" value="F:energy transducer activity"/>
    <property type="evidence" value="ECO:0007669"/>
    <property type="project" value="InterPro"/>
</dbReference>
<dbReference type="RefSeq" id="WP_146389254.1">
    <property type="nucleotide sequence ID" value="NZ_VOHK01000009.1"/>
</dbReference>
<dbReference type="NCBIfam" id="TIGR01352">
    <property type="entry name" value="tonB_Cterm"/>
    <property type="match status" value="1"/>
</dbReference>
<evidence type="ECO:0000313" key="13">
    <source>
        <dbReference type="Proteomes" id="UP000319980"/>
    </source>
</evidence>
<dbReference type="GO" id="GO:0055085">
    <property type="term" value="P:transmembrane transport"/>
    <property type="evidence" value="ECO:0007669"/>
    <property type="project" value="InterPro"/>
</dbReference>
<keyword evidence="4 10" id="KW-1003">Cell membrane</keyword>
<dbReference type="PRINTS" id="PR01374">
    <property type="entry name" value="TONBPROTEIN"/>
</dbReference>
<gene>
    <name evidence="12" type="ORF">FQY83_16760</name>
</gene>
<evidence type="ECO:0000256" key="10">
    <source>
        <dbReference type="RuleBase" id="RU362123"/>
    </source>
</evidence>
<evidence type="ECO:0000256" key="5">
    <source>
        <dbReference type="ARBA" id="ARBA00022519"/>
    </source>
</evidence>
<dbReference type="GO" id="GO:0015891">
    <property type="term" value="P:siderophore transport"/>
    <property type="evidence" value="ECO:0007669"/>
    <property type="project" value="InterPro"/>
</dbReference>
<organism evidence="12 13">
    <name type="scientific">Luteimonas marina</name>
    <dbReference type="NCBI Taxonomy" id="488485"/>
    <lineage>
        <taxon>Bacteria</taxon>
        <taxon>Pseudomonadati</taxon>
        <taxon>Pseudomonadota</taxon>
        <taxon>Gammaproteobacteria</taxon>
        <taxon>Lysobacterales</taxon>
        <taxon>Lysobacteraceae</taxon>
        <taxon>Luteimonas</taxon>
    </lineage>
</organism>
<dbReference type="Gene3D" id="3.30.1150.10">
    <property type="match status" value="1"/>
</dbReference>
<dbReference type="GO" id="GO:0030288">
    <property type="term" value="C:outer membrane-bounded periplasmic space"/>
    <property type="evidence" value="ECO:0007669"/>
    <property type="project" value="InterPro"/>
</dbReference>
<evidence type="ECO:0000256" key="8">
    <source>
        <dbReference type="ARBA" id="ARBA00022989"/>
    </source>
</evidence>
<evidence type="ECO:0000256" key="9">
    <source>
        <dbReference type="ARBA" id="ARBA00023136"/>
    </source>
</evidence>
<reference evidence="12 13" key="1">
    <citation type="journal article" date="2008" name="Int. J. Syst. Evol. Microbiol.">
        <title>Luteimonas marina sp. nov., isolated from seawater.</title>
        <authorList>
            <person name="Baik K.S."/>
            <person name="Park S.C."/>
            <person name="Kim M.S."/>
            <person name="Kim E.M."/>
            <person name="Park C."/>
            <person name="Chun J."/>
            <person name="Seong C.N."/>
        </authorList>
    </citation>
    <scope>NUCLEOTIDE SEQUENCE [LARGE SCALE GENOMIC DNA]</scope>
    <source>
        <strain evidence="12 13">FR1330</strain>
    </source>
</reference>
<dbReference type="InterPro" id="IPR051045">
    <property type="entry name" value="TonB-dependent_transducer"/>
</dbReference>
<comment type="similarity">
    <text evidence="2 10">Belongs to the TonB family.</text>
</comment>
<dbReference type="InterPro" id="IPR003538">
    <property type="entry name" value="TonB"/>
</dbReference>
<feature type="domain" description="TonB C-terminal" evidence="11">
    <location>
        <begin position="139"/>
        <end position="232"/>
    </location>
</feature>
<evidence type="ECO:0000256" key="2">
    <source>
        <dbReference type="ARBA" id="ARBA00006555"/>
    </source>
</evidence>
<dbReference type="AlphaFoldDB" id="A0A5C5TWH2"/>
<dbReference type="InterPro" id="IPR006260">
    <property type="entry name" value="TonB/TolA_C"/>
</dbReference>
<dbReference type="Proteomes" id="UP000319980">
    <property type="component" value="Unassembled WGS sequence"/>
</dbReference>
<evidence type="ECO:0000313" key="12">
    <source>
        <dbReference type="EMBL" id="TWT17575.1"/>
    </source>
</evidence>
<evidence type="ECO:0000256" key="3">
    <source>
        <dbReference type="ARBA" id="ARBA00022448"/>
    </source>
</evidence>
<evidence type="ECO:0000259" key="11">
    <source>
        <dbReference type="PROSITE" id="PS52015"/>
    </source>
</evidence>
<keyword evidence="6" id="KW-0812">Transmembrane</keyword>
<name>A0A5C5TWH2_9GAMM</name>
<dbReference type="InterPro" id="IPR037682">
    <property type="entry name" value="TonB_C"/>
</dbReference>
<dbReference type="PANTHER" id="PTHR33446:SF2">
    <property type="entry name" value="PROTEIN TONB"/>
    <property type="match status" value="1"/>
</dbReference>
<evidence type="ECO:0000256" key="1">
    <source>
        <dbReference type="ARBA" id="ARBA00004383"/>
    </source>
</evidence>
<keyword evidence="9" id="KW-0472">Membrane</keyword>
<evidence type="ECO:0000256" key="6">
    <source>
        <dbReference type="ARBA" id="ARBA00022692"/>
    </source>
</evidence>
<dbReference type="GO" id="GO:0015031">
    <property type="term" value="P:protein transport"/>
    <property type="evidence" value="ECO:0007669"/>
    <property type="project" value="UniProtKB-UniRule"/>
</dbReference>
<comment type="subcellular location">
    <subcellularLocation>
        <location evidence="1 10">Cell inner membrane</location>
        <topology evidence="1 10">Single-pass membrane protein</topology>
        <orientation evidence="1 10">Periplasmic side</orientation>
    </subcellularLocation>
</comment>